<dbReference type="InterPro" id="IPR043129">
    <property type="entry name" value="ATPase_NBD"/>
</dbReference>
<evidence type="ECO:0000313" key="1">
    <source>
        <dbReference type="EMBL" id="GFQ04864.1"/>
    </source>
</evidence>
<dbReference type="Gene3D" id="3.90.640.10">
    <property type="entry name" value="Actin, Chain A, domain 4"/>
    <property type="match status" value="1"/>
</dbReference>
<dbReference type="AlphaFoldDB" id="A0A830D9F9"/>
<reference evidence="1" key="1">
    <citation type="submission" date="2020-07" db="EMBL/GenBank/DDBJ databases">
        <title>Ethylene signaling mediates host invasion by parasitic plants.</title>
        <authorList>
            <person name="Yoshida S."/>
        </authorList>
    </citation>
    <scope>NUCLEOTIDE SEQUENCE</scope>
    <source>
        <strain evidence="1">Okayama</strain>
    </source>
</reference>
<dbReference type="Pfam" id="PF00022">
    <property type="entry name" value="Actin"/>
    <property type="match status" value="1"/>
</dbReference>
<sequence length="90" mass="10351">QELETAKNNSSVEKGYKLPDGHVITIGDERFRCPEMLFQPSLGGTEASGIHEMTYDSIMKCDADIRKDLYGNVDAWRWVHYVSWYCGPYE</sequence>
<feature type="non-terminal residue" evidence="1">
    <location>
        <position position="1"/>
    </location>
</feature>
<dbReference type="InterPro" id="IPR004000">
    <property type="entry name" value="Actin"/>
</dbReference>
<dbReference type="EMBL" id="BMAC01000982">
    <property type="protein sequence ID" value="GFQ04864.1"/>
    <property type="molecule type" value="Genomic_DNA"/>
</dbReference>
<dbReference type="PANTHER" id="PTHR11937">
    <property type="entry name" value="ACTIN"/>
    <property type="match status" value="1"/>
</dbReference>
<proteinExistence type="predicted"/>
<accession>A0A830D9F9</accession>
<dbReference type="Proteomes" id="UP000653305">
    <property type="component" value="Unassembled WGS sequence"/>
</dbReference>
<keyword evidence="2" id="KW-1185">Reference proteome</keyword>
<evidence type="ECO:0000313" key="2">
    <source>
        <dbReference type="Proteomes" id="UP000653305"/>
    </source>
</evidence>
<dbReference type="SUPFAM" id="SSF53067">
    <property type="entry name" value="Actin-like ATPase domain"/>
    <property type="match status" value="1"/>
</dbReference>
<protein>
    <submittedName>
        <fullName evidence="1">Actin-66</fullName>
    </submittedName>
</protein>
<dbReference type="OrthoDB" id="2011723at2759"/>
<name>A0A830D9F9_9LAMI</name>
<gene>
    <name evidence="1" type="ORF">PHJA_002630500</name>
</gene>
<comment type="caution">
    <text evidence="1">The sequence shown here is derived from an EMBL/GenBank/DDBJ whole genome shotgun (WGS) entry which is preliminary data.</text>
</comment>
<organism evidence="1 2">
    <name type="scientific">Phtheirospermum japonicum</name>
    <dbReference type="NCBI Taxonomy" id="374723"/>
    <lineage>
        <taxon>Eukaryota</taxon>
        <taxon>Viridiplantae</taxon>
        <taxon>Streptophyta</taxon>
        <taxon>Embryophyta</taxon>
        <taxon>Tracheophyta</taxon>
        <taxon>Spermatophyta</taxon>
        <taxon>Magnoliopsida</taxon>
        <taxon>eudicotyledons</taxon>
        <taxon>Gunneridae</taxon>
        <taxon>Pentapetalae</taxon>
        <taxon>asterids</taxon>
        <taxon>lamiids</taxon>
        <taxon>Lamiales</taxon>
        <taxon>Orobanchaceae</taxon>
        <taxon>Orobanchaceae incertae sedis</taxon>
        <taxon>Phtheirospermum</taxon>
    </lineage>
</organism>